<evidence type="ECO:0000256" key="2">
    <source>
        <dbReference type="SAM" id="SignalP"/>
    </source>
</evidence>
<organism evidence="4 5">
    <name type="scientific">Scylla paramamosain</name>
    <name type="common">Mud crab</name>
    <dbReference type="NCBI Taxonomy" id="85552"/>
    <lineage>
        <taxon>Eukaryota</taxon>
        <taxon>Metazoa</taxon>
        <taxon>Ecdysozoa</taxon>
        <taxon>Arthropoda</taxon>
        <taxon>Crustacea</taxon>
        <taxon>Multicrustacea</taxon>
        <taxon>Malacostraca</taxon>
        <taxon>Eumalacostraca</taxon>
        <taxon>Eucarida</taxon>
        <taxon>Decapoda</taxon>
        <taxon>Pleocyemata</taxon>
        <taxon>Brachyura</taxon>
        <taxon>Eubrachyura</taxon>
        <taxon>Portunoidea</taxon>
        <taxon>Portunidae</taxon>
        <taxon>Portuninae</taxon>
        <taxon>Scylla</taxon>
    </lineage>
</organism>
<dbReference type="EMBL" id="JARAKH010000018">
    <property type="protein sequence ID" value="KAK8394819.1"/>
    <property type="molecule type" value="Genomic_DNA"/>
</dbReference>
<keyword evidence="2" id="KW-0732">Signal</keyword>
<feature type="compositionally biased region" description="Acidic residues" evidence="1">
    <location>
        <begin position="29"/>
        <end position="40"/>
    </location>
</feature>
<dbReference type="InterPro" id="IPR013783">
    <property type="entry name" value="Ig-like_fold"/>
</dbReference>
<dbReference type="InterPro" id="IPR003598">
    <property type="entry name" value="Ig_sub2"/>
</dbReference>
<dbReference type="Pfam" id="PF07686">
    <property type="entry name" value="V-set"/>
    <property type="match status" value="1"/>
</dbReference>
<dbReference type="CDD" id="cd00096">
    <property type="entry name" value="Ig"/>
    <property type="match status" value="1"/>
</dbReference>
<dbReference type="GO" id="GO:0050808">
    <property type="term" value="P:synapse organization"/>
    <property type="evidence" value="ECO:0007669"/>
    <property type="project" value="TreeGrafter"/>
</dbReference>
<dbReference type="Proteomes" id="UP001487740">
    <property type="component" value="Unassembled WGS sequence"/>
</dbReference>
<protein>
    <recommendedName>
        <fullName evidence="3">Ig-like domain-containing protein</fullName>
    </recommendedName>
</protein>
<dbReference type="InterPro" id="IPR013106">
    <property type="entry name" value="Ig_V-set"/>
</dbReference>
<name>A0AAW0U432_SCYPA</name>
<feature type="domain" description="Ig-like" evidence="3">
    <location>
        <begin position="194"/>
        <end position="277"/>
    </location>
</feature>
<dbReference type="Pfam" id="PF13927">
    <property type="entry name" value="Ig_3"/>
    <property type="match status" value="1"/>
</dbReference>
<dbReference type="InterPro" id="IPR036179">
    <property type="entry name" value="Ig-like_dom_sf"/>
</dbReference>
<dbReference type="PANTHER" id="PTHR23279">
    <property type="entry name" value="DEFECTIVE PROBOSCIS EXTENSION RESPONSE DPR -RELATED"/>
    <property type="match status" value="1"/>
</dbReference>
<dbReference type="SUPFAM" id="SSF48726">
    <property type="entry name" value="Immunoglobulin"/>
    <property type="match status" value="2"/>
</dbReference>
<dbReference type="Gene3D" id="2.60.40.10">
    <property type="entry name" value="Immunoglobulins"/>
    <property type="match status" value="2"/>
</dbReference>
<dbReference type="PROSITE" id="PS50835">
    <property type="entry name" value="IG_LIKE"/>
    <property type="match status" value="2"/>
</dbReference>
<feature type="signal peptide" evidence="2">
    <location>
        <begin position="1"/>
        <end position="27"/>
    </location>
</feature>
<evidence type="ECO:0000259" key="3">
    <source>
        <dbReference type="PROSITE" id="PS50835"/>
    </source>
</evidence>
<proteinExistence type="predicted"/>
<dbReference type="GO" id="GO:0032589">
    <property type="term" value="C:neuron projection membrane"/>
    <property type="evidence" value="ECO:0007669"/>
    <property type="project" value="TreeGrafter"/>
</dbReference>
<gene>
    <name evidence="4" type="ORF">O3P69_005948</name>
</gene>
<evidence type="ECO:0000256" key="1">
    <source>
        <dbReference type="SAM" id="MobiDB-lite"/>
    </source>
</evidence>
<feature type="region of interest" description="Disordered" evidence="1">
    <location>
        <begin position="24"/>
        <end position="84"/>
    </location>
</feature>
<dbReference type="InterPro" id="IPR003599">
    <property type="entry name" value="Ig_sub"/>
</dbReference>
<reference evidence="4 5" key="1">
    <citation type="submission" date="2023-03" db="EMBL/GenBank/DDBJ databases">
        <title>High-quality genome of Scylla paramamosain provides insights in environmental adaptation.</title>
        <authorList>
            <person name="Zhang L."/>
        </authorList>
    </citation>
    <scope>NUCLEOTIDE SEQUENCE [LARGE SCALE GENOMIC DNA]</scope>
    <source>
        <strain evidence="4">LZ_2023a</strain>
        <tissue evidence="4">Muscle</tissue>
    </source>
</reference>
<keyword evidence="5" id="KW-1185">Reference proteome</keyword>
<sequence>MIRDALPRLILLLLLLLLLLCPSPAPGEGGEEDEEEEADEERQRREDRQEAVKEEKEQEVADRQKEEEEEEDGPKITWGQSADTDPDMVYFDHDNLTNLTVIVGHRAALPCRVLNLNSKDGQQVSWIRQRDLHILTVGIYTYTADDRFKVVHATESDEWTLQINPVAFRDAGVYECQVSSSPKISLPISLSVEAQKARIEGPAEVYIQNGSTIRLTCIVNTHYDNVGIVSWFRDTHRLDYDSPRGGVSIEIEKTPTHTTSKLFITPALRGDSGNYTCGPQCAAPASVLVLVVNGEESAAVHKAGSSAARPDPRVVCCCPLMLLLLLLLSLPLQQCAR</sequence>
<dbReference type="InterPro" id="IPR007110">
    <property type="entry name" value="Ig-like_dom"/>
</dbReference>
<feature type="compositionally biased region" description="Basic and acidic residues" evidence="1">
    <location>
        <begin position="41"/>
        <end position="66"/>
    </location>
</feature>
<feature type="chain" id="PRO_5043810721" description="Ig-like domain-containing protein" evidence="2">
    <location>
        <begin position="28"/>
        <end position="337"/>
    </location>
</feature>
<dbReference type="PANTHER" id="PTHR23279:SF46">
    <property type="entry name" value="DEFECTIVE PROBOSCIS EXTENSION RESPONSE 10, ISOFORM A-RELATED"/>
    <property type="match status" value="1"/>
</dbReference>
<dbReference type="FunFam" id="2.60.40.10:FF:000129">
    <property type="entry name" value="CLUMA_CG018772, isoform A"/>
    <property type="match status" value="1"/>
</dbReference>
<dbReference type="SMART" id="SM00406">
    <property type="entry name" value="IGv"/>
    <property type="match status" value="1"/>
</dbReference>
<evidence type="ECO:0000313" key="4">
    <source>
        <dbReference type="EMBL" id="KAK8394819.1"/>
    </source>
</evidence>
<accession>A0AAW0U432</accession>
<dbReference type="SMART" id="SM00409">
    <property type="entry name" value="IG"/>
    <property type="match status" value="2"/>
</dbReference>
<dbReference type="SMART" id="SM00408">
    <property type="entry name" value="IGc2"/>
    <property type="match status" value="2"/>
</dbReference>
<feature type="domain" description="Ig-like" evidence="3">
    <location>
        <begin position="86"/>
        <end position="189"/>
    </location>
</feature>
<dbReference type="AlphaFoldDB" id="A0AAW0U432"/>
<evidence type="ECO:0000313" key="5">
    <source>
        <dbReference type="Proteomes" id="UP001487740"/>
    </source>
</evidence>
<dbReference type="InterPro" id="IPR037448">
    <property type="entry name" value="Zig-8"/>
</dbReference>
<comment type="caution">
    <text evidence="4">The sequence shown here is derived from an EMBL/GenBank/DDBJ whole genome shotgun (WGS) entry which is preliminary data.</text>
</comment>